<dbReference type="PANTHER" id="PTHR11236">
    <property type="entry name" value="AMINOBENZOATE/ANTHRANILATE SYNTHASE"/>
    <property type="match status" value="1"/>
</dbReference>
<dbReference type="SUPFAM" id="SSF56322">
    <property type="entry name" value="ADC synthase"/>
    <property type="match status" value="1"/>
</dbReference>
<evidence type="ECO:0000259" key="1">
    <source>
        <dbReference type="Pfam" id="PF00425"/>
    </source>
</evidence>
<proteinExistence type="predicted"/>
<sequence>MNDAGGKKKPFLFGVDFEMKEGFFIADPLSQRDILFYVNGIGNFDGIDFLQSINYNDYQFEIFPEELTEYKKRFNRVMSGLKRGESYLVNLTIETPLKTSLNLKEIFFHSNSDYRLLIPDKFVCFSPECFVKITDGKIYTFPMKGTIDASVPDAETVIINDEKETTEHNTIVDLLRNDISRVAHRVQVNRFRYIDEIQTNRSKILQVSSEIEGTLSTKYISEIGDIIFNLLPAGSVSGAPKESTLRLIRESESSCRGFYTGVAGYFDGANLDSFVLIRFIEQNEEGLVFRSGGGITAGSELNKEYSEAVQKVYLPF</sequence>
<dbReference type="STRING" id="1562970.ING2E5B_0722"/>
<evidence type="ECO:0000313" key="2">
    <source>
        <dbReference type="EMBL" id="CEA15489.1"/>
    </source>
</evidence>
<dbReference type="InterPro" id="IPR019999">
    <property type="entry name" value="Anth_synth_I-like"/>
</dbReference>
<evidence type="ECO:0000313" key="3">
    <source>
        <dbReference type="Proteomes" id="UP000032417"/>
    </source>
</evidence>
<dbReference type="PANTHER" id="PTHR11236:SF50">
    <property type="entry name" value="AMINODEOXYCHORISMATE SYNTHASE COMPONENT 1"/>
    <property type="match status" value="1"/>
</dbReference>
<dbReference type="InterPro" id="IPR015890">
    <property type="entry name" value="Chorismate_C"/>
</dbReference>
<dbReference type="GO" id="GO:0000162">
    <property type="term" value="P:L-tryptophan biosynthetic process"/>
    <property type="evidence" value="ECO:0007669"/>
    <property type="project" value="TreeGrafter"/>
</dbReference>
<dbReference type="GO" id="GO:0046820">
    <property type="term" value="F:4-amino-4-deoxychorismate synthase activity"/>
    <property type="evidence" value="ECO:0007669"/>
    <property type="project" value="TreeGrafter"/>
</dbReference>
<dbReference type="HOGENOM" id="CLU_006493_1_0_10"/>
<feature type="domain" description="Chorismate-utilising enzyme C-terminal" evidence="1">
    <location>
        <begin position="68"/>
        <end position="311"/>
    </location>
</feature>
<dbReference type="KEGG" id="pbt:ING2E5B_0722"/>
<dbReference type="Pfam" id="PF00425">
    <property type="entry name" value="Chorismate_bind"/>
    <property type="match status" value="1"/>
</dbReference>
<keyword evidence="3" id="KW-1185">Reference proteome</keyword>
<accession>A0A098BXU8</accession>
<dbReference type="NCBIfam" id="NF005486">
    <property type="entry name" value="PRK07093.1"/>
    <property type="match status" value="1"/>
</dbReference>
<organism evidence="2 3">
    <name type="scientific">Fermentimonas caenicola</name>
    <dbReference type="NCBI Taxonomy" id="1562970"/>
    <lineage>
        <taxon>Bacteria</taxon>
        <taxon>Pseudomonadati</taxon>
        <taxon>Bacteroidota</taxon>
        <taxon>Bacteroidia</taxon>
        <taxon>Bacteroidales</taxon>
        <taxon>Dysgonomonadaceae</taxon>
        <taxon>Fermentimonas</taxon>
    </lineage>
</organism>
<dbReference type="PATRIC" id="fig|1562970.3.peg.721"/>
<dbReference type="InterPro" id="IPR005801">
    <property type="entry name" value="ADC_synthase"/>
</dbReference>
<dbReference type="EMBL" id="LN515532">
    <property type="protein sequence ID" value="CEA15489.1"/>
    <property type="molecule type" value="Genomic_DNA"/>
</dbReference>
<reference evidence="2 3" key="1">
    <citation type="submission" date="2014-08" db="EMBL/GenBank/DDBJ databases">
        <authorList>
            <person name="Wibberg D."/>
        </authorList>
    </citation>
    <scope>NUCLEOTIDE SEQUENCE [LARGE SCALE GENOMIC DNA]</scope>
    <source>
        <strain evidence="3">ING2-E5B</strain>
    </source>
</reference>
<dbReference type="PRINTS" id="PR00095">
    <property type="entry name" value="ANTSNTHASEI"/>
</dbReference>
<protein>
    <submittedName>
        <fullName evidence="2">Putative PabA-like protein PM1464</fullName>
    </submittedName>
</protein>
<name>A0A098BXU8_9BACT</name>
<dbReference type="Proteomes" id="UP000032417">
    <property type="component" value="Chromosome 1"/>
</dbReference>
<dbReference type="AlphaFoldDB" id="A0A098BXU8"/>
<dbReference type="Gene3D" id="3.60.120.10">
    <property type="entry name" value="Anthranilate synthase"/>
    <property type="match status" value="1"/>
</dbReference>
<gene>
    <name evidence="2" type="ORF">ING2E5B_0722</name>
</gene>